<feature type="coiled-coil region" evidence="1">
    <location>
        <begin position="437"/>
        <end position="464"/>
    </location>
</feature>
<evidence type="ECO:0000256" key="1">
    <source>
        <dbReference type="SAM" id="Coils"/>
    </source>
</evidence>
<accession>A0A8H6U4E6</accession>
<feature type="compositionally biased region" description="Pro residues" evidence="2">
    <location>
        <begin position="475"/>
        <end position="492"/>
    </location>
</feature>
<protein>
    <submittedName>
        <fullName evidence="3">Uncharacterized protein</fullName>
    </submittedName>
</protein>
<keyword evidence="1" id="KW-0175">Coiled coil</keyword>
<name>A0A8H6U4E6_9AGAR</name>
<comment type="caution">
    <text evidence="3">The sequence shown here is derived from an EMBL/GenBank/DDBJ whole genome shotgun (WGS) entry which is preliminary data.</text>
</comment>
<gene>
    <name evidence="3" type="ORF">MSAN_02473200</name>
</gene>
<feature type="region of interest" description="Disordered" evidence="2">
    <location>
        <begin position="1"/>
        <end position="28"/>
    </location>
</feature>
<reference evidence="3" key="1">
    <citation type="submission" date="2020-05" db="EMBL/GenBank/DDBJ databases">
        <title>Mycena genomes resolve the evolution of fungal bioluminescence.</title>
        <authorList>
            <person name="Tsai I.J."/>
        </authorList>
    </citation>
    <scope>NUCLEOTIDE SEQUENCE</scope>
    <source>
        <strain evidence="3">160909Yilan</strain>
    </source>
</reference>
<proteinExistence type="predicted"/>
<evidence type="ECO:0000313" key="3">
    <source>
        <dbReference type="EMBL" id="KAF7328646.1"/>
    </source>
</evidence>
<feature type="compositionally biased region" description="Pro residues" evidence="2">
    <location>
        <begin position="1"/>
        <end position="11"/>
    </location>
</feature>
<organism evidence="3 4">
    <name type="scientific">Mycena sanguinolenta</name>
    <dbReference type="NCBI Taxonomy" id="230812"/>
    <lineage>
        <taxon>Eukaryota</taxon>
        <taxon>Fungi</taxon>
        <taxon>Dikarya</taxon>
        <taxon>Basidiomycota</taxon>
        <taxon>Agaricomycotina</taxon>
        <taxon>Agaricomycetes</taxon>
        <taxon>Agaricomycetidae</taxon>
        <taxon>Agaricales</taxon>
        <taxon>Marasmiineae</taxon>
        <taxon>Mycenaceae</taxon>
        <taxon>Mycena</taxon>
    </lineage>
</organism>
<dbReference type="EMBL" id="JACAZH010000072">
    <property type="protein sequence ID" value="KAF7328646.1"/>
    <property type="molecule type" value="Genomic_DNA"/>
</dbReference>
<dbReference type="Proteomes" id="UP000623467">
    <property type="component" value="Unassembled WGS sequence"/>
</dbReference>
<feature type="region of interest" description="Disordered" evidence="2">
    <location>
        <begin position="470"/>
        <end position="570"/>
    </location>
</feature>
<feature type="compositionally biased region" description="Polar residues" evidence="2">
    <location>
        <begin position="499"/>
        <end position="518"/>
    </location>
</feature>
<evidence type="ECO:0000256" key="2">
    <source>
        <dbReference type="SAM" id="MobiDB-lite"/>
    </source>
</evidence>
<dbReference type="OrthoDB" id="3031082at2759"/>
<keyword evidence="4" id="KW-1185">Reference proteome</keyword>
<sequence>MNPAFPLSPPPFRKRSVLPPTSPLPRAQRKTIDVSDAVLPKGNKLIVRGVYNKDEATHDPVRTLEKAVEKLAGDDPTLRSFPLVILPFSDNYPNKSVAYVSLHPSLASGIDDEPRCDLLDTWRERLQNANPNWEVTWAPANEGVDKRMWARFPTLVADLGRKLDKEPSKDDVVKCLEEILKANNIVYERAFALGTSGGKNPTGAAAILVHPRQLDSLLRKRSINPGGVLDGPVGIERTKQVEIHYPFELVVAGISTYEGLDTYIENYLLQFEDADGEQQLAGSRIPDGYRDLFVFHMTTWSATKRVLLDHKTFSKTFAKWQTTLPALLFDLNDGKVPWKANNPVVEGAEKVAGKIDDLTRRFAQVERDMGSRIDATHAVVSQIQKNTNILTDQVSQIAMVQQTTCLSVASLHKELAFTRQRAQLEAAESSLRVLTMLGGTDEEKDNARRNIEAIKAEKQKIDNQIDDLHGVTLALPPPPQRTLPSPATPTRPPHVQNRAPPSTDSPTVYHSPPESRSPTAAVANKKRRLSKENDDDITETSSNKPALEGEVDMETSDSDSPMDNAPPSAI</sequence>
<dbReference type="AlphaFoldDB" id="A0A8H6U4E6"/>
<evidence type="ECO:0000313" key="4">
    <source>
        <dbReference type="Proteomes" id="UP000623467"/>
    </source>
</evidence>